<feature type="region of interest" description="Disordered" evidence="1">
    <location>
        <begin position="1"/>
        <end position="26"/>
    </location>
</feature>
<sequence length="268" mass="29826">MIAAQTIRPRQTTPSPSPSGRRSRSAAALPHLTCVAAVQVHGPRYRCRASSLSMHVDDLASSTLGYSVCATSRSALVPVRSDAATPRSCLVARRWLCLFLLDSYTDRSCIAMVQDMTLDNMHPPADAEIPDACLPIARRRQLLYWVLYIHAVHPIFPSPRSSKHHDTHPRQQTIKNHEPAPPSRPPGQGTGAYPPGTAPPPPSVSARTPRTAPQAPLPSHHCHHHQHRPRKNHPSEKKLCKKHVRMCRRTDGYDCARSFFLLLRHRLG</sequence>
<dbReference type="RefSeq" id="XP_066652806.1">
    <property type="nucleotide sequence ID" value="XM_066796386.1"/>
</dbReference>
<dbReference type="EMBL" id="JBBPEH010000009">
    <property type="protein sequence ID" value="KAK7533767.1"/>
    <property type="molecule type" value="Genomic_DNA"/>
</dbReference>
<evidence type="ECO:0000256" key="1">
    <source>
        <dbReference type="SAM" id="MobiDB-lite"/>
    </source>
</evidence>
<comment type="caution">
    <text evidence="2">The sequence shown here is derived from an EMBL/GenBank/DDBJ whole genome shotgun (WGS) entry which is preliminary data.</text>
</comment>
<feature type="region of interest" description="Disordered" evidence="1">
    <location>
        <begin position="158"/>
        <end position="237"/>
    </location>
</feature>
<reference evidence="2 3" key="1">
    <citation type="submission" date="2024-04" db="EMBL/GenBank/DDBJ databases">
        <title>Phyllosticta paracitricarpa is synonymous to the EU quarantine fungus P. citricarpa based on phylogenomic analyses.</title>
        <authorList>
            <consortium name="Lawrence Berkeley National Laboratory"/>
            <person name="Van ingen-buijs V.A."/>
            <person name="Van westerhoven A.C."/>
            <person name="Haridas S."/>
            <person name="Skiadas P."/>
            <person name="Martin F."/>
            <person name="Groenewald J.Z."/>
            <person name="Crous P.W."/>
            <person name="Seidl M.F."/>
        </authorList>
    </citation>
    <scope>NUCLEOTIDE SEQUENCE [LARGE SCALE GENOMIC DNA]</scope>
    <source>
        <strain evidence="2 3">CPC 17464</strain>
    </source>
</reference>
<name>A0ABR1LEW8_9PEZI</name>
<evidence type="ECO:0000313" key="3">
    <source>
        <dbReference type="Proteomes" id="UP001360953"/>
    </source>
</evidence>
<proteinExistence type="predicted"/>
<dbReference type="Proteomes" id="UP001360953">
    <property type="component" value="Unassembled WGS sequence"/>
</dbReference>
<keyword evidence="3" id="KW-1185">Reference proteome</keyword>
<protein>
    <submittedName>
        <fullName evidence="2">Uncharacterized protein</fullName>
    </submittedName>
</protein>
<evidence type="ECO:0000313" key="2">
    <source>
        <dbReference type="EMBL" id="KAK7533767.1"/>
    </source>
</evidence>
<dbReference type="GeneID" id="92029292"/>
<gene>
    <name evidence="2" type="ORF">J3D65DRAFT_454582</name>
</gene>
<accession>A0ABR1LEW8</accession>
<feature type="compositionally biased region" description="Basic residues" evidence="1">
    <location>
        <begin position="220"/>
        <end position="232"/>
    </location>
</feature>
<organism evidence="2 3">
    <name type="scientific">Phyllosticta citribraziliensis</name>
    <dbReference type="NCBI Taxonomy" id="989973"/>
    <lineage>
        <taxon>Eukaryota</taxon>
        <taxon>Fungi</taxon>
        <taxon>Dikarya</taxon>
        <taxon>Ascomycota</taxon>
        <taxon>Pezizomycotina</taxon>
        <taxon>Dothideomycetes</taxon>
        <taxon>Dothideomycetes incertae sedis</taxon>
        <taxon>Botryosphaeriales</taxon>
        <taxon>Phyllostictaceae</taxon>
        <taxon>Phyllosticta</taxon>
    </lineage>
</organism>